<dbReference type="GO" id="GO:0019748">
    <property type="term" value="P:secondary metabolic process"/>
    <property type="evidence" value="ECO:0007669"/>
    <property type="project" value="TreeGrafter"/>
</dbReference>
<evidence type="ECO:0000313" key="3">
    <source>
        <dbReference type="EMBL" id="OGD17135.1"/>
    </source>
</evidence>
<gene>
    <name evidence="3" type="ORF">A2V47_07295</name>
</gene>
<protein>
    <recommendedName>
        <fullName evidence="2">Amidohydrolase-related domain-containing protein</fullName>
    </recommendedName>
</protein>
<dbReference type="GO" id="GO:0016831">
    <property type="term" value="F:carboxy-lyase activity"/>
    <property type="evidence" value="ECO:0007669"/>
    <property type="project" value="InterPro"/>
</dbReference>
<feature type="domain" description="Amidohydrolase-related" evidence="2">
    <location>
        <begin position="17"/>
        <end position="319"/>
    </location>
</feature>
<accession>A0A1F5AF52</accession>
<dbReference type="InterPro" id="IPR006680">
    <property type="entry name" value="Amidohydro-rel"/>
</dbReference>
<sequence>MKQKGSVMPKILSISIIDFHLHFPVSHDVYLDGWEKRFVDRFGKAKLQKIYHNQQTLSERWRDAYLIPCTEEDLPDIETQAKRWVDETNKYRIDKAVFLTGGGNDQLAKIVKLAPDVFVGFAHHDPFSPGAAEELERAIVKLGLRGYKILAPTVEKRLDDPELDPLWKIAEKYQLPVLIHFGILGGGGGIGNAINMSPLVIHDIAKGFPDISFIIPHFGCGYTRELLQLAWACPNIYIDTTGTNDWIRWMPYPVTIRDLFRVFTETVGPQRIIFGTDSNHFPRGFTYPVFQTQWQACRDIGLDDSSMCAIFHDNAARLLKNVRA</sequence>
<dbReference type="SUPFAM" id="SSF51556">
    <property type="entry name" value="Metallo-dependent hydrolases"/>
    <property type="match status" value="1"/>
</dbReference>
<reference evidence="3 4" key="1">
    <citation type="journal article" date="2016" name="Nat. Commun.">
        <title>Thousands of microbial genomes shed light on interconnected biogeochemical processes in an aquifer system.</title>
        <authorList>
            <person name="Anantharaman K."/>
            <person name="Brown C.T."/>
            <person name="Hug L.A."/>
            <person name="Sharon I."/>
            <person name="Castelle C.J."/>
            <person name="Probst A.J."/>
            <person name="Thomas B.C."/>
            <person name="Singh A."/>
            <person name="Wilkins M.J."/>
            <person name="Karaoz U."/>
            <person name="Brodie E.L."/>
            <person name="Williams K.H."/>
            <person name="Hubbard S.S."/>
            <person name="Banfield J.F."/>
        </authorList>
    </citation>
    <scope>NUCLEOTIDE SEQUENCE [LARGE SCALE GENOMIC DNA]</scope>
</reference>
<dbReference type="EMBL" id="MEYH01000016">
    <property type="protein sequence ID" value="OGD17135.1"/>
    <property type="molecule type" value="Genomic_DNA"/>
</dbReference>
<evidence type="ECO:0000256" key="1">
    <source>
        <dbReference type="ARBA" id="ARBA00023239"/>
    </source>
</evidence>
<dbReference type="Proteomes" id="UP000177701">
    <property type="component" value="Unassembled WGS sequence"/>
</dbReference>
<dbReference type="PANTHER" id="PTHR21240">
    <property type="entry name" value="2-AMINO-3-CARBOXYLMUCONATE-6-SEMIALDEHYDE DECARBOXYLASE"/>
    <property type="match status" value="1"/>
</dbReference>
<dbReference type="CDD" id="cd01292">
    <property type="entry name" value="metallo-dependent_hydrolases"/>
    <property type="match status" value="1"/>
</dbReference>
<dbReference type="InterPro" id="IPR032466">
    <property type="entry name" value="Metal_Hydrolase"/>
</dbReference>
<dbReference type="Gene3D" id="3.20.20.140">
    <property type="entry name" value="Metal-dependent hydrolases"/>
    <property type="match status" value="1"/>
</dbReference>
<dbReference type="GO" id="GO:0005737">
    <property type="term" value="C:cytoplasm"/>
    <property type="evidence" value="ECO:0007669"/>
    <property type="project" value="TreeGrafter"/>
</dbReference>
<evidence type="ECO:0000313" key="4">
    <source>
        <dbReference type="Proteomes" id="UP000177701"/>
    </source>
</evidence>
<dbReference type="STRING" id="1797291.A2V47_07295"/>
<dbReference type="PANTHER" id="PTHR21240:SF28">
    <property type="entry name" value="ISO-OROTATE DECARBOXYLASE (EUROFUNG)"/>
    <property type="match status" value="1"/>
</dbReference>
<organism evidence="3 4">
    <name type="scientific">Candidatus Sediminicultor quintus</name>
    <dbReference type="NCBI Taxonomy" id="1797291"/>
    <lineage>
        <taxon>Bacteria</taxon>
        <taxon>Pseudomonadati</taxon>
        <taxon>Atribacterota</taxon>
        <taxon>Candidatus Phoenicimicrobiia</taxon>
        <taxon>Candidatus Pheonicimicrobiales</taxon>
        <taxon>Candidatus Phoenicimicrobiaceae</taxon>
        <taxon>Candidatus Sediminicultor</taxon>
    </lineage>
</organism>
<dbReference type="InterPro" id="IPR032465">
    <property type="entry name" value="ACMSD"/>
</dbReference>
<dbReference type="AlphaFoldDB" id="A0A1F5AF52"/>
<comment type="caution">
    <text evidence="3">The sequence shown here is derived from an EMBL/GenBank/DDBJ whole genome shotgun (WGS) entry which is preliminary data.</text>
</comment>
<dbReference type="Pfam" id="PF04909">
    <property type="entry name" value="Amidohydro_2"/>
    <property type="match status" value="1"/>
</dbReference>
<dbReference type="GO" id="GO:0016787">
    <property type="term" value="F:hydrolase activity"/>
    <property type="evidence" value="ECO:0007669"/>
    <property type="project" value="InterPro"/>
</dbReference>
<proteinExistence type="predicted"/>
<name>A0A1F5AF52_9BACT</name>
<keyword evidence="1" id="KW-0456">Lyase</keyword>
<evidence type="ECO:0000259" key="2">
    <source>
        <dbReference type="Pfam" id="PF04909"/>
    </source>
</evidence>